<sequence length="199" mass="22512">MSQQCALVAKKANGILGCIRKGVASRSREFILPLYSALDSHLESCVQFWAPHFKKDRELLERISTMFAYISQLGSGQTCKSEQPASQVECFLWLNILLQAAVQASIVREMFAEMTLMFLINFDLFESFLLFHVADDIEQHASQYQPLAYSPITDITKYSMRLHHRNPRQDPKPNEANGNVFNDSASVPVVGVPLDMIKL</sequence>
<accession>A0A2I0UHM4</accession>
<keyword evidence="2" id="KW-1185">Reference proteome</keyword>
<evidence type="ECO:0000313" key="2">
    <source>
        <dbReference type="Proteomes" id="UP000233556"/>
    </source>
</evidence>
<name>A0A2I0UHM4_LIMLA</name>
<dbReference type="Proteomes" id="UP000233556">
    <property type="component" value="Unassembled WGS sequence"/>
</dbReference>
<dbReference type="EMBL" id="KZ505753">
    <property type="protein sequence ID" value="PKU45555.1"/>
    <property type="molecule type" value="Genomic_DNA"/>
</dbReference>
<reference evidence="2" key="2">
    <citation type="submission" date="2017-12" db="EMBL/GenBank/DDBJ databases">
        <title>Genome sequence of the Bar-tailed Godwit (Limosa lapponica baueri).</title>
        <authorList>
            <person name="Lima N.C.B."/>
            <person name="Parody-Merino A.M."/>
            <person name="Battley P.F."/>
            <person name="Fidler A.E."/>
            <person name="Prosdocimi F."/>
        </authorList>
    </citation>
    <scope>NUCLEOTIDE SEQUENCE [LARGE SCALE GENOMIC DNA]</scope>
</reference>
<dbReference type="AlphaFoldDB" id="A0A2I0UHM4"/>
<dbReference type="PANTHER" id="PTHR33332">
    <property type="entry name" value="REVERSE TRANSCRIPTASE DOMAIN-CONTAINING PROTEIN"/>
    <property type="match status" value="1"/>
</dbReference>
<reference evidence="2" key="1">
    <citation type="submission" date="2017-11" db="EMBL/GenBank/DDBJ databases">
        <authorList>
            <person name="Lima N.C."/>
            <person name="Parody-Merino A.M."/>
            <person name="Battley P.F."/>
            <person name="Fidler A.E."/>
            <person name="Prosdocimi F."/>
        </authorList>
    </citation>
    <scope>NUCLEOTIDE SEQUENCE [LARGE SCALE GENOMIC DNA]</scope>
</reference>
<gene>
    <name evidence="1" type="ORF">llap_4129</name>
</gene>
<evidence type="ECO:0000313" key="1">
    <source>
        <dbReference type="EMBL" id="PKU45555.1"/>
    </source>
</evidence>
<organism evidence="1 2">
    <name type="scientific">Limosa lapponica baueri</name>
    <dbReference type="NCBI Taxonomy" id="1758121"/>
    <lineage>
        <taxon>Eukaryota</taxon>
        <taxon>Metazoa</taxon>
        <taxon>Chordata</taxon>
        <taxon>Craniata</taxon>
        <taxon>Vertebrata</taxon>
        <taxon>Euteleostomi</taxon>
        <taxon>Archelosauria</taxon>
        <taxon>Archosauria</taxon>
        <taxon>Dinosauria</taxon>
        <taxon>Saurischia</taxon>
        <taxon>Theropoda</taxon>
        <taxon>Coelurosauria</taxon>
        <taxon>Aves</taxon>
        <taxon>Neognathae</taxon>
        <taxon>Neoaves</taxon>
        <taxon>Charadriiformes</taxon>
        <taxon>Scolopacidae</taxon>
        <taxon>Limosa</taxon>
    </lineage>
</organism>
<proteinExistence type="predicted"/>
<protein>
    <submittedName>
        <fullName evidence="1">Uncharacterized protein</fullName>
    </submittedName>
</protein>